<keyword evidence="4" id="KW-0611">Plant defense</keyword>
<evidence type="ECO:0000256" key="2">
    <source>
        <dbReference type="ARBA" id="ARBA00006574"/>
    </source>
</evidence>
<evidence type="ECO:0000256" key="1">
    <source>
        <dbReference type="ARBA" id="ARBA00004141"/>
    </source>
</evidence>
<comment type="similarity">
    <text evidence="2">Belongs to the MLO family.</text>
</comment>
<feature type="transmembrane region" description="Helical" evidence="9">
    <location>
        <begin position="132"/>
        <end position="153"/>
    </location>
</feature>
<dbReference type="PANTHER" id="PTHR31942:SF74">
    <property type="entry name" value="MLO-LIKE PROTEIN 15"/>
    <property type="match status" value="1"/>
</dbReference>
<dbReference type="Proteomes" id="UP000653305">
    <property type="component" value="Unassembled WGS sequence"/>
</dbReference>
<dbReference type="GO" id="GO:0006952">
    <property type="term" value="P:defense response"/>
    <property type="evidence" value="ECO:0007669"/>
    <property type="project" value="UniProtKB-KW"/>
</dbReference>
<feature type="transmembrane region" description="Helical" evidence="9">
    <location>
        <begin position="12"/>
        <end position="34"/>
    </location>
</feature>
<organism evidence="10 11">
    <name type="scientific">Phtheirospermum japonicum</name>
    <dbReference type="NCBI Taxonomy" id="374723"/>
    <lineage>
        <taxon>Eukaryota</taxon>
        <taxon>Viridiplantae</taxon>
        <taxon>Streptophyta</taxon>
        <taxon>Embryophyta</taxon>
        <taxon>Tracheophyta</taxon>
        <taxon>Spermatophyta</taxon>
        <taxon>Magnoliopsida</taxon>
        <taxon>eudicotyledons</taxon>
        <taxon>Gunneridae</taxon>
        <taxon>Pentapetalae</taxon>
        <taxon>asterids</taxon>
        <taxon>lamiids</taxon>
        <taxon>Lamiales</taxon>
        <taxon>Orobanchaceae</taxon>
        <taxon>Orobanchaceae incertae sedis</taxon>
        <taxon>Phtheirospermum</taxon>
    </lineage>
</organism>
<evidence type="ECO:0000256" key="8">
    <source>
        <dbReference type="SAM" id="MobiDB-lite"/>
    </source>
</evidence>
<evidence type="ECO:0000256" key="4">
    <source>
        <dbReference type="ARBA" id="ARBA00022821"/>
    </source>
</evidence>
<evidence type="ECO:0000256" key="5">
    <source>
        <dbReference type="ARBA" id="ARBA00022989"/>
    </source>
</evidence>
<gene>
    <name evidence="10" type="ORF">PHJA_002857600</name>
</gene>
<feature type="region of interest" description="Disordered" evidence="8">
    <location>
        <begin position="254"/>
        <end position="285"/>
    </location>
</feature>
<dbReference type="EMBL" id="BMAC01001401">
    <property type="protein sequence ID" value="GFQ07135.1"/>
    <property type="molecule type" value="Genomic_DNA"/>
</dbReference>
<keyword evidence="3 9" id="KW-0812">Transmembrane</keyword>
<dbReference type="GO" id="GO:0016020">
    <property type="term" value="C:membrane"/>
    <property type="evidence" value="ECO:0007669"/>
    <property type="project" value="UniProtKB-SubCell"/>
</dbReference>
<proteinExistence type="inferred from homology"/>
<evidence type="ECO:0000256" key="7">
    <source>
        <dbReference type="ARBA" id="ARBA00023265"/>
    </source>
</evidence>
<dbReference type="Pfam" id="PF03094">
    <property type="entry name" value="Mlo"/>
    <property type="match status" value="1"/>
</dbReference>
<comment type="subcellular location">
    <subcellularLocation>
        <location evidence="1">Membrane</location>
        <topology evidence="1">Multi-pass membrane protein</topology>
    </subcellularLocation>
</comment>
<protein>
    <submittedName>
        <fullName evidence="10">Mlo-like protein 15</fullName>
    </submittedName>
</protein>
<keyword evidence="5 9" id="KW-1133">Transmembrane helix</keyword>
<keyword evidence="11" id="KW-1185">Reference proteome</keyword>
<reference evidence="10" key="1">
    <citation type="submission" date="2020-07" db="EMBL/GenBank/DDBJ databases">
        <title>Ethylene signaling mediates host invasion by parasitic plants.</title>
        <authorList>
            <person name="Yoshida S."/>
        </authorList>
    </citation>
    <scope>NUCLEOTIDE SEQUENCE</scope>
    <source>
        <strain evidence="10">Okayama</strain>
    </source>
</reference>
<evidence type="ECO:0000256" key="9">
    <source>
        <dbReference type="SAM" id="Phobius"/>
    </source>
</evidence>
<dbReference type="InterPro" id="IPR004326">
    <property type="entry name" value="Mlo"/>
</dbReference>
<evidence type="ECO:0000313" key="11">
    <source>
        <dbReference type="Proteomes" id="UP000653305"/>
    </source>
</evidence>
<dbReference type="PANTHER" id="PTHR31942">
    <property type="entry name" value="MLO-LIKE PROTEIN 1"/>
    <property type="match status" value="1"/>
</dbReference>
<keyword evidence="7" id="KW-0568">Pathogenesis-related protein</keyword>
<comment type="caution">
    <text evidence="10">The sequence shown here is derived from an EMBL/GenBank/DDBJ whole genome shotgun (WGS) entry which is preliminary data.</text>
</comment>
<evidence type="ECO:0000256" key="3">
    <source>
        <dbReference type="ARBA" id="ARBA00022692"/>
    </source>
</evidence>
<evidence type="ECO:0000256" key="6">
    <source>
        <dbReference type="ARBA" id="ARBA00023136"/>
    </source>
</evidence>
<accession>A0A830DFC1</accession>
<evidence type="ECO:0000313" key="10">
    <source>
        <dbReference type="EMBL" id="GFQ07135.1"/>
    </source>
</evidence>
<name>A0A830DFC1_9LAMI</name>
<sequence>MTGVGGDELVSLEFAPTWVVALVCSAIVAVSFAAERGLYYTGKFLINKKQGPLYDALQKIKEVCQDSISKICIAKHFTYHWLPCKKETDYEDYGGYGGGGRRRLLVAAANATDHCEKQGKAPLLSLRALYDLHIFIFVLAVVHVVISALTILFGSLKMRKWKQWEDAIQDKEHDPEQGNTATRPCFNSYYSIPKLVRDCNLLLDVGSVFIQAPASWDKFVTIIPQTHNRMGSSFNKAIFEEHIQVKLTGWAEKAKRNKGRQKGGGGSAGSSHVGNNIESLSAIPS</sequence>
<dbReference type="AlphaFoldDB" id="A0A830DFC1"/>
<keyword evidence="6 9" id="KW-0472">Membrane</keyword>
<dbReference type="OrthoDB" id="1388414at2759"/>